<reference evidence="2" key="1">
    <citation type="journal article" date="2022" name="Int. J. Syst. Evol. Microbiol.">
        <title>Genome-based, phenotypic and chemotaxonomic classification of Faecalibacterium strains: proposal of three novel species Faecalibacterium duncaniae sp. nov., Faecalibacterium hattorii sp. nov. and Faecalibacterium gallinarum sp. nov. .</title>
        <authorList>
            <person name="Sakamoto M."/>
            <person name="Sakurai N."/>
            <person name="Tanno H."/>
            <person name="Iino T."/>
            <person name="Ohkuma M."/>
            <person name="Endo A."/>
        </authorList>
    </citation>
    <scope>NUCLEOTIDE SEQUENCE</scope>
    <source>
        <strain evidence="2">JCM 17207</strain>
    </source>
</reference>
<evidence type="ECO:0000313" key="3">
    <source>
        <dbReference type="Proteomes" id="UP001055185"/>
    </source>
</evidence>
<keyword evidence="1" id="KW-0812">Transmembrane</keyword>
<dbReference type="EMBL" id="BQKV01000037">
    <property type="protein sequence ID" value="GJN64579.1"/>
    <property type="molecule type" value="Genomic_DNA"/>
</dbReference>
<keyword evidence="1" id="KW-0472">Membrane</keyword>
<dbReference type="RefSeq" id="WP_238316775.1">
    <property type="nucleotide sequence ID" value="NZ_BQKV01000037.1"/>
</dbReference>
<keyword evidence="3" id="KW-1185">Reference proteome</keyword>
<name>A0AA37IYY8_9FIRM</name>
<protein>
    <submittedName>
        <fullName evidence="2">Uncharacterized protein</fullName>
    </submittedName>
</protein>
<comment type="caution">
    <text evidence="2">The sequence shown here is derived from an EMBL/GenBank/DDBJ whole genome shotgun (WGS) entry which is preliminary data.</text>
</comment>
<feature type="transmembrane region" description="Helical" evidence="1">
    <location>
        <begin position="12"/>
        <end position="37"/>
    </location>
</feature>
<dbReference type="AlphaFoldDB" id="A0AA37IYY8"/>
<accession>A0AA37IYY8</accession>
<keyword evidence="1" id="KW-1133">Transmembrane helix</keyword>
<evidence type="ECO:0000313" key="2">
    <source>
        <dbReference type="EMBL" id="GJN64579.1"/>
    </source>
</evidence>
<dbReference type="Proteomes" id="UP001055185">
    <property type="component" value="Unassembled WGS sequence"/>
</dbReference>
<proteinExistence type="predicted"/>
<organism evidence="2 3">
    <name type="scientific">Faecalibacterium gallinarum</name>
    <dbReference type="NCBI Taxonomy" id="2903556"/>
    <lineage>
        <taxon>Bacteria</taxon>
        <taxon>Bacillati</taxon>
        <taxon>Bacillota</taxon>
        <taxon>Clostridia</taxon>
        <taxon>Eubacteriales</taxon>
        <taxon>Oscillospiraceae</taxon>
        <taxon>Faecalibacterium</taxon>
    </lineage>
</organism>
<gene>
    <name evidence="2" type="ORF">JCM17207_12040</name>
</gene>
<sequence length="47" mass="4971">MLQRFKGFAFLISGLVLGIIGAVVSITAIVLSAVGMAKSHRARKSRV</sequence>
<evidence type="ECO:0000256" key="1">
    <source>
        <dbReference type="SAM" id="Phobius"/>
    </source>
</evidence>